<dbReference type="RefSeq" id="WP_122105649.1">
    <property type="nucleotide sequence ID" value="NZ_JBHSKV010000002.1"/>
</dbReference>
<dbReference type="CDD" id="cd00293">
    <property type="entry name" value="USP-like"/>
    <property type="match status" value="1"/>
</dbReference>
<dbReference type="PANTHER" id="PTHR46268">
    <property type="entry name" value="STRESS RESPONSE PROTEIN NHAX"/>
    <property type="match status" value="1"/>
</dbReference>
<accession>A0ABD5QNA0</accession>
<evidence type="ECO:0000313" key="3">
    <source>
        <dbReference type="EMBL" id="MFC5133622.1"/>
    </source>
</evidence>
<reference evidence="3 4" key="1">
    <citation type="journal article" date="2019" name="Int. J. Syst. Evol. Microbiol.">
        <title>The Global Catalogue of Microorganisms (GCM) 10K type strain sequencing project: providing services to taxonomists for standard genome sequencing and annotation.</title>
        <authorList>
            <consortium name="The Broad Institute Genomics Platform"/>
            <consortium name="The Broad Institute Genome Sequencing Center for Infectious Disease"/>
            <person name="Wu L."/>
            <person name="Ma J."/>
        </authorList>
    </citation>
    <scope>NUCLEOTIDE SEQUENCE [LARGE SCALE GENOMIC DNA]</scope>
    <source>
        <strain evidence="3 4">CGMCC 1.16026</strain>
    </source>
</reference>
<dbReference type="Proteomes" id="UP001596145">
    <property type="component" value="Unassembled WGS sequence"/>
</dbReference>
<dbReference type="InterPro" id="IPR006016">
    <property type="entry name" value="UspA"/>
</dbReference>
<evidence type="ECO:0000313" key="4">
    <source>
        <dbReference type="Proteomes" id="UP001596145"/>
    </source>
</evidence>
<name>A0ABD5QNA0_9EURY</name>
<dbReference type="Pfam" id="PF00582">
    <property type="entry name" value="Usp"/>
    <property type="match status" value="1"/>
</dbReference>
<protein>
    <submittedName>
        <fullName evidence="3">Universal stress protein</fullName>
    </submittedName>
</protein>
<evidence type="ECO:0000256" key="1">
    <source>
        <dbReference type="ARBA" id="ARBA00008791"/>
    </source>
</evidence>
<dbReference type="Gene3D" id="3.40.50.620">
    <property type="entry name" value="HUPs"/>
    <property type="match status" value="1"/>
</dbReference>
<evidence type="ECO:0000259" key="2">
    <source>
        <dbReference type="Pfam" id="PF00582"/>
    </source>
</evidence>
<dbReference type="EMBL" id="JBHSKV010000002">
    <property type="protein sequence ID" value="MFC5133622.1"/>
    <property type="molecule type" value="Genomic_DNA"/>
</dbReference>
<dbReference type="PANTHER" id="PTHR46268:SF6">
    <property type="entry name" value="UNIVERSAL STRESS PROTEIN UP12"/>
    <property type="match status" value="1"/>
</dbReference>
<dbReference type="AlphaFoldDB" id="A0ABD5QNA0"/>
<feature type="domain" description="UspA" evidence="2">
    <location>
        <begin position="2"/>
        <end position="143"/>
    </location>
</feature>
<dbReference type="SUPFAM" id="SSF52402">
    <property type="entry name" value="Adenine nucleotide alpha hydrolases-like"/>
    <property type="match status" value="1"/>
</dbReference>
<dbReference type="InterPro" id="IPR014729">
    <property type="entry name" value="Rossmann-like_a/b/a_fold"/>
</dbReference>
<keyword evidence="4" id="KW-1185">Reference proteome</keyword>
<sequence>MTILAAIGEHRNSTDIISTAADLATAFNDSLVVLHVVPEEEFDAHKKSIESVTDFRDFSLSQEKDSAARFAYEITKRTLGEVDHQMIQTRGRIGDPTEEILAEADELDPRYLVIGGRHRSPVGKAIFGSTTQKILLNADCPVVTSIVD</sequence>
<proteinExistence type="inferred from homology"/>
<comment type="similarity">
    <text evidence="1">Belongs to the universal stress protein A family.</text>
</comment>
<organism evidence="3 4">
    <name type="scientific">Halorubrum glutamatedens</name>
    <dbReference type="NCBI Taxonomy" id="2707018"/>
    <lineage>
        <taxon>Archaea</taxon>
        <taxon>Methanobacteriati</taxon>
        <taxon>Methanobacteriota</taxon>
        <taxon>Stenosarchaea group</taxon>
        <taxon>Halobacteria</taxon>
        <taxon>Halobacteriales</taxon>
        <taxon>Haloferacaceae</taxon>
        <taxon>Halorubrum</taxon>
    </lineage>
</organism>
<comment type="caution">
    <text evidence="3">The sequence shown here is derived from an EMBL/GenBank/DDBJ whole genome shotgun (WGS) entry which is preliminary data.</text>
</comment>
<gene>
    <name evidence="3" type="ORF">ACFPJA_02605</name>
</gene>